<gene>
    <name evidence="2" type="ORF">UFOPK3001_01391</name>
</gene>
<reference evidence="2" key="1">
    <citation type="submission" date="2020-05" db="EMBL/GenBank/DDBJ databases">
        <authorList>
            <person name="Chiriac C."/>
            <person name="Salcher M."/>
            <person name="Ghai R."/>
            <person name="Kavagutti S V."/>
        </authorList>
    </citation>
    <scope>NUCLEOTIDE SEQUENCE</scope>
</reference>
<dbReference type="AlphaFoldDB" id="A0A6J6YMF0"/>
<dbReference type="Gene3D" id="3.40.710.10">
    <property type="entry name" value="DD-peptidase/beta-lactamase superfamily"/>
    <property type="match status" value="1"/>
</dbReference>
<organism evidence="2">
    <name type="scientific">freshwater metagenome</name>
    <dbReference type="NCBI Taxonomy" id="449393"/>
    <lineage>
        <taxon>unclassified sequences</taxon>
        <taxon>metagenomes</taxon>
        <taxon>ecological metagenomes</taxon>
    </lineage>
</organism>
<name>A0A6J6YMF0_9ZZZZ</name>
<feature type="domain" description="Beta-lactamase-related" evidence="1">
    <location>
        <begin position="30"/>
        <end position="371"/>
    </location>
</feature>
<dbReference type="SUPFAM" id="SSF56601">
    <property type="entry name" value="beta-lactamase/transpeptidase-like"/>
    <property type="match status" value="1"/>
</dbReference>
<proteinExistence type="predicted"/>
<evidence type="ECO:0000313" key="2">
    <source>
        <dbReference type="EMBL" id="CAB4808528.1"/>
    </source>
</evidence>
<dbReference type="Pfam" id="PF00144">
    <property type="entry name" value="Beta-lactamase"/>
    <property type="match status" value="1"/>
</dbReference>
<sequence length="388" mass="41687">MQSVRRATMWSVDAPISGYCEPRFAAVRDAFAANFAEHGEVGAAVSIIVAGEVVVDLVGGWQDEACTIPWQADTLVNFYSVGKALGATLVLQLVDEGVLSLDTRVGEFWPEFAEGGKEAVTVRHALSHQAAVPAIRTLLTDDDLWQWETMTAALAATPAWWPIGTRHAYHTNSYGHLVGEIVRRVTGEMPGARFARLRAERGLDVWFGVPHEEQLRCAEVIWAPRGALAPSVFDGLEGDLLMSALAHFNPPGYSSIGLVNTPEWRASGIPSTSGHGTARGVAAFYAALLGDDPLLSPALLHEASHPQSIGYCPMLNDEMSFGLGFQPTTARRPFSPGPNSFGHFGTGGAVGLADPDTGVALGYVMNHVIPRWQSSRNRALIDTLYACL</sequence>
<protein>
    <submittedName>
        <fullName evidence="2">Unannotated protein</fullName>
    </submittedName>
</protein>
<dbReference type="EMBL" id="CAFAAJ010000085">
    <property type="protein sequence ID" value="CAB4808528.1"/>
    <property type="molecule type" value="Genomic_DNA"/>
</dbReference>
<dbReference type="PANTHER" id="PTHR43319:SF3">
    <property type="entry name" value="BETA-LACTAMASE-RELATED DOMAIN-CONTAINING PROTEIN"/>
    <property type="match status" value="1"/>
</dbReference>
<accession>A0A6J6YMF0</accession>
<dbReference type="InterPro" id="IPR052907">
    <property type="entry name" value="Beta-lactamase/esterase"/>
</dbReference>
<dbReference type="PANTHER" id="PTHR43319">
    <property type="entry name" value="BETA-LACTAMASE-RELATED"/>
    <property type="match status" value="1"/>
</dbReference>
<evidence type="ECO:0000259" key="1">
    <source>
        <dbReference type="Pfam" id="PF00144"/>
    </source>
</evidence>
<dbReference type="InterPro" id="IPR001466">
    <property type="entry name" value="Beta-lactam-related"/>
</dbReference>
<dbReference type="InterPro" id="IPR012338">
    <property type="entry name" value="Beta-lactam/transpept-like"/>
</dbReference>